<name>A0A7X6DR23_9BACT</name>
<comment type="subunit">
    <text evidence="9">Homopentamer.</text>
</comment>
<evidence type="ECO:0000256" key="1">
    <source>
        <dbReference type="ARBA" id="ARBA00004141"/>
    </source>
</evidence>
<dbReference type="InterPro" id="IPR036019">
    <property type="entry name" value="MscL_channel"/>
</dbReference>
<dbReference type="Proteomes" id="UP000534783">
    <property type="component" value="Unassembled WGS sequence"/>
</dbReference>
<keyword evidence="4 9" id="KW-0812">Transmembrane</keyword>
<evidence type="ECO:0000256" key="6">
    <source>
        <dbReference type="ARBA" id="ARBA00023065"/>
    </source>
</evidence>
<gene>
    <name evidence="9 10" type="primary">mscL</name>
    <name evidence="10" type="ORF">MNODULE_13510</name>
</gene>
<keyword evidence="2 9" id="KW-0813">Transport</keyword>
<feature type="transmembrane region" description="Helical" evidence="9">
    <location>
        <begin position="80"/>
        <end position="101"/>
    </location>
</feature>
<keyword evidence="8 9" id="KW-0407">Ion channel</keyword>
<accession>A0A7X6DR23</accession>
<feature type="transmembrane region" description="Helical" evidence="9">
    <location>
        <begin position="12"/>
        <end position="31"/>
    </location>
</feature>
<evidence type="ECO:0000256" key="2">
    <source>
        <dbReference type="ARBA" id="ARBA00022448"/>
    </source>
</evidence>
<dbReference type="InterPro" id="IPR001185">
    <property type="entry name" value="MS_channel"/>
</dbReference>
<protein>
    <recommendedName>
        <fullName evidence="9">Large-conductance mechanosensitive channel</fullName>
    </recommendedName>
</protein>
<evidence type="ECO:0000256" key="5">
    <source>
        <dbReference type="ARBA" id="ARBA00022989"/>
    </source>
</evidence>
<keyword evidence="5 9" id="KW-1133">Transmembrane helix</keyword>
<reference evidence="10 11" key="1">
    <citation type="journal article" date="2020" name="Nature">
        <title>Bacterial chemolithoautotrophy via manganese oxidation.</title>
        <authorList>
            <person name="Yu H."/>
            <person name="Leadbetter J.R."/>
        </authorList>
    </citation>
    <scope>NUCLEOTIDE SEQUENCE [LARGE SCALE GENOMIC DNA]</scope>
    <source>
        <strain evidence="10 11">Mn-1</strain>
    </source>
</reference>
<comment type="caution">
    <text evidence="10">The sequence shown here is derived from an EMBL/GenBank/DDBJ whole genome shotgun (WGS) entry which is preliminary data.</text>
</comment>
<evidence type="ECO:0000256" key="8">
    <source>
        <dbReference type="ARBA" id="ARBA00023303"/>
    </source>
</evidence>
<dbReference type="AlphaFoldDB" id="A0A7X6DR23"/>
<dbReference type="EMBL" id="VTOW01000002">
    <property type="protein sequence ID" value="NKE71759.1"/>
    <property type="molecule type" value="Genomic_DNA"/>
</dbReference>
<dbReference type="PANTHER" id="PTHR30266:SF2">
    <property type="entry name" value="LARGE-CONDUCTANCE MECHANOSENSITIVE CHANNEL"/>
    <property type="match status" value="1"/>
</dbReference>
<dbReference type="Pfam" id="PF01741">
    <property type="entry name" value="MscL"/>
    <property type="match status" value="1"/>
</dbReference>
<comment type="similarity">
    <text evidence="9">Belongs to the MscL family.</text>
</comment>
<dbReference type="SUPFAM" id="SSF81330">
    <property type="entry name" value="Gated mechanosensitive channel"/>
    <property type="match status" value="1"/>
</dbReference>
<evidence type="ECO:0000256" key="7">
    <source>
        <dbReference type="ARBA" id="ARBA00023136"/>
    </source>
</evidence>
<dbReference type="PRINTS" id="PR01264">
    <property type="entry name" value="MECHCHANNEL"/>
</dbReference>
<keyword evidence="6 9" id="KW-0406">Ion transport</keyword>
<organism evidence="10 11">
    <name type="scientific">Candidatus Manganitrophus noduliformans</name>
    <dbReference type="NCBI Taxonomy" id="2606439"/>
    <lineage>
        <taxon>Bacteria</taxon>
        <taxon>Pseudomonadati</taxon>
        <taxon>Nitrospirota</taxon>
        <taxon>Nitrospiria</taxon>
        <taxon>Candidatus Troglogloeales</taxon>
        <taxon>Candidatus Manganitrophaceae</taxon>
        <taxon>Candidatus Manganitrophus</taxon>
    </lineage>
</organism>
<evidence type="ECO:0000256" key="9">
    <source>
        <dbReference type="HAMAP-Rule" id="MF_00115"/>
    </source>
</evidence>
<dbReference type="InterPro" id="IPR037673">
    <property type="entry name" value="MSC/AndL"/>
</dbReference>
<evidence type="ECO:0000256" key="4">
    <source>
        <dbReference type="ARBA" id="ARBA00022692"/>
    </source>
</evidence>
<evidence type="ECO:0000256" key="3">
    <source>
        <dbReference type="ARBA" id="ARBA00022475"/>
    </source>
</evidence>
<evidence type="ECO:0000313" key="10">
    <source>
        <dbReference type="EMBL" id="NKE71759.1"/>
    </source>
</evidence>
<dbReference type="GO" id="GO:0005886">
    <property type="term" value="C:plasma membrane"/>
    <property type="evidence" value="ECO:0007669"/>
    <property type="project" value="UniProtKB-SubCell"/>
</dbReference>
<dbReference type="GO" id="GO:0008381">
    <property type="term" value="F:mechanosensitive monoatomic ion channel activity"/>
    <property type="evidence" value="ECO:0007669"/>
    <property type="project" value="UniProtKB-UniRule"/>
</dbReference>
<comment type="subcellular location">
    <subcellularLocation>
        <location evidence="9">Cell membrane</location>
        <topology evidence="9">Multi-pass membrane protein</topology>
    </subcellularLocation>
    <subcellularLocation>
        <location evidence="1">Membrane</location>
        <topology evidence="1">Multi-pass membrane protein</topology>
    </subcellularLocation>
</comment>
<dbReference type="Gene3D" id="1.10.1200.120">
    <property type="entry name" value="Large-conductance mechanosensitive channel, MscL, domain 1"/>
    <property type="match status" value="1"/>
</dbReference>
<keyword evidence="7 9" id="KW-0472">Membrane</keyword>
<keyword evidence="11" id="KW-1185">Reference proteome</keyword>
<dbReference type="PANTHER" id="PTHR30266">
    <property type="entry name" value="MECHANOSENSITIVE CHANNEL MSCL"/>
    <property type="match status" value="1"/>
</dbReference>
<keyword evidence="3 9" id="KW-1003">Cell membrane</keyword>
<dbReference type="NCBIfam" id="TIGR00220">
    <property type="entry name" value="mscL"/>
    <property type="match status" value="1"/>
</dbReference>
<comment type="function">
    <text evidence="9">Channel that opens in response to stretch forces in the membrane lipid bilayer. May participate in the regulation of osmotic pressure changes within the cell.</text>
</comment>
<dbReference type="RefSeq" id="WP_168060682.1">
    <property type="nucleotide sequence ID" value="NZ_VTOW01000002.1"/>
</dbReference>
<proteinExistence type="inferred from homology"/>
<dbReference type="HAMAP" id="MF_00115">
    <property type="entry name" value="MscL"/>
    <property type="match status" value="1"/>
</dbReference>
<evidence type="ECO:0000313" key="11">
    <source>
        <dbReference type="Proteomes" id="UP000534783"/>
    </source>
</evidence>
<sequence>MLKEFKEFAMRGNILDLAAGIILGAAFGRIVNSFVNDILMPPVGFLLGKTDFSSLFINLSGKPVASLAEAKEAGLATINYGLFINQVIDFVIVAFAIFLLIRRINAMRRRAEPTPAAPTRKSCPYCRLDIPIQATRCPHCTSELALAA</sequence>